<keyword evidence="3" id="KW-1185">Reference proteome</keyword>
<dbReference type="OrthoDB" id="10471481at2759"/>
<dbReference type="EMBL" id="CP014503">
    <property type="protein sequence ID" value="ANB15409.1"/>
    <property type="molecule type" value="Genomic_DNA"/>
</dbReference>
<organism evidence="2 3">
    <name type="scientific">Sugiyamaella lignohabitans</name>
    <dbReference type="NCBI Taxonomy" id="796027"/>
    <lineage>
        <taxon>Eukaryota</taxon>
        <taxon>Fungi</taxon>
        <taxon>Dikarya</taxon>
        <taxon>Ascomycota</taxon>
        <taxon>Saccharomycotina</taxon>
        <taxon>Dipodascomycetes</taxon>
        <taxon>Dipodascales</taxon>
        <taxon>Trichomonascaceae</taxon>
        <taxon>Sugiyamaella</taxon>
    </lineage>
</organism>
<proteinExistence type="predicted"/>
<protein>
    <submittedName>
        <fullName evidence="2">Uncharacterized protein</fullName>
    </submittedName>
</protein>
<dbReference type="RefSeq" id="XP_018737886.1">
    <property type="nucleotide sequence ID" value="XM_018880027.1"/>
</dbReference>
<dbReference type="GeneID" id="30035014"/>
<name>A0A167FKA8_9ASCO</name>
<evidence type="ECO:0000313" key="2">
    <source>
        <dbReference type="EMBL" id="ANB15409.1"/>
    </source>
</evidence>
<dbReference type="AlphaFoldDB" id="A0A167FKA8"/>
<reference evidence="2 3" key="1">
    <citation type="submission" date="2016-02" db="EMBL/GenBank/DDBJ databases">
        <title>Complete genome sequence and transcriptome regulation of the pentose utilising yeast Sugiyamaella lignohabitans.</title>
        <authorList>
            <person name="Bellasio M."/>
            <person name="Peymann A."/>
            <person name="Valli M."/>
            <person name="Sipitzky M."/>
            <person name="Graf A."/>
            <person name="Sauer M."/>
            <person name="Marx H."/>
            <person name="Mattanovich D."/>
        </authorList>
    </citation>
    <scope>NUCLEOTIDE SEQUENCE [LARGE SCALE GENOMIC DNA]</scope>
    <source>
        <strain evidence="2 3">CBS 10342</strain>
    </source>
</reference>
<dbReference type="KEGG" id="slb:AWJ20_3036"/>
<evidence type="ECO:0000256" key="1">
    <source>
        <dbReference type="SAM" id="MobiDB-lite"/>
    </source>
</evidence>
<evidence type="ECO:0000313" key="3">
    <source>
        <dbReference type="Proteomes" id="UP000189580"/>
    </source>
</evidence>
<sequence>MSLHQVQAPYDFKGIKNDFKHCQVSLPSPDFEPTSRSPVPVAFYLGKSNHCIASSASLSSSEDNESCSSDYYSTVDADTHFGDWFDSASILRPCLSQLINSARESPSSNLDQPVKQIPELEESFTSTLVDYMCDSKGIVAASTSQSGSGIASSASVPRSGKTIPPSPPMSPLLFAHPMSKFIENIDFDLEDNTRATIRVGNSYTTLNNINNANCNANSIWSPQPFYRLTAKAPLDNTTIPINLDPVSPLLLAAAVTDSSESLVGLERRAVEELNLELHPYICDKFHQRPLLADPEMPFIPSDPVFPNVDELFEEYYQHLIPGTVEYVYHKQRLLRNRFKLKQLSQSMNQHEDERRRLISLARLNGLENHSRSRVKLY</sequence>
<feature type="compositionally biased region" description="Low complexity" evidence="1">
    <location>
        <begin position="145"/>
        <end position="155"/>
    </location>
</feature>
<accession>A0A167FKA8</accession>
<dbReference type="Proteomes" id="UP000189580">
    <property type="component" value="Chromosome b"/>
</dbReference>
<feature type="region of interest" description="Disordered" evidence="1">
    <location>
        <begin position="145"/>
        <end position="166"/>
    </location>
</feature>
<gene>
    <name evidence="2" type="ORF">AWJ20_3036</name>
</gene>